<comment type="similarity">
    <text evidence="1 4">Belongs to the glycerate kinase type-1 family.</text>
</comment>
<dbReference type="InterPro" id="IPR004381">
    <property type="entry name" value="Glycerate_kinase"/>
</dbReference>
<keyword evidence="2 4" id="KW-0808">Transferase</keyword>
<dbReference type="AlphaFoldDB" id="A0A2A5IND7"/>
<organism evidence="5 6">
    <name type="scientific">Bacillus pumilus</name>
    <name type="common">Bacillus mesentericus</name>
    <dbReference type="NCBI Taxonomy" id="1408"/>
    <lineage>
        <taxon>Bacteria</taxon>
        <taxon>Bacillati</taxon>
        <taxon>Bacillota</taxon>
        <taxon>Bacilli</taxon>
        <taxon>Bacillales</taxon>
        <taxon>Bacillaceae</taxon>
        <taxon>Bacillus</taxon>
    </lineage>
</organism>
<dbReference type="PANTHER" id="PTHR21599">
    <property type="entry name" value="GLYCERATE KINASE"/>
    <property type="match status" value="1"/>
</dbReference>
<comment type="caution">
    <text evidence="5">The sequence shown here is derived from an EMBL/GenBank/DDBJ whole genome shotgun (WGS) entry which is preliminary data.</text>
</comment>
<name>A0A2A5IND7_BACPU</name>
<evidence type="ECO:0000256" key="1">
    <source>
        <dbReference type="ARBA" id="ARBA00006284"/>
    </source>
</evidence>
<dbReference type="OrthoDB" id="9774290at2"/>
<evidence type="ECO:0000313" key="6">
    <source>
        <dbReference type="Proteomes" id="UP000228754"/>
    </source>
</evidence>
<accession>A0A2A5IND7</accession>
<protein>
    <submittedName>
        <fullName evidence="5">Glycerate kinase</fullName>
    </submittedName>
</protein>
<dbReference type="Pfam" id="PF02595">
    <property type="entry name" value="Gly_kinase"/>
    <property type="match status" value="1"/>
</dbReference>
<dbReference type="Gene3D" id="3.40.50.10350">
    <property type="entry name" value="Glycerate kinase, domain 1"/>
    <property type="match status" value="1"/>
</dbReference>
<evidence type="ECO:0000256" key="2">
    <source>
        <dbReference type="ARBA" id="ARBA00022679"/>
    </source>
</evidence>
<evidence type="ECO:0000313" key="5">
    <source>
        <dbReference type="EMBL" id="PCK18743.1"/>
    </source>
</evidence>
<dbReference type="GO" id="GO:0008887">
    <property type="term" value="F:glycerate kinase activity"/>
    <property type="evidence" value="ECO:0007669"/>
    <property type="project" value="UniProtKB-UniRule"/>
</dbReference>
<evidence type="ECO:0000256" key="4">
    <source>
        <dbReference type="PIRNR" id="PIRNR006078"/>
    </source>
</evidence>
<reference evidence="5 6" key="1">
    <citation type="submission" date="2017-06" db="EMBL/GenBank/DDBJ databases">
        <title>Draft Genome Sequence of Bacillus sp Strain 36R Isolated from saline sediment at Atanasia, Sonora, Mexico.</title>
        <authorList>
            <person name="Sanchez Diaz R."/>
            <person name="Quiroz Macias M.E."/>
            <person name="Ibarra Gamez J.C."/>
            <person name="Enciso Ibarra J."/>
            <person name="Gomez Gil B."/>
            <person name="Galaviz Silva L."/>
        </authorList>
    </citation>
    <scope>NUCLEOTIDE SEQUENCE [LARGE SCALE GENOMIC DNA]</scope>
    <source>
        <strain evidence="5 6">36R_ATNSAL</strain>
    </source>
</reference>
<dbReference type="PANTHER" id="PTHR21599:SF0">
    <property type="entry name" value="GLYCERATE KINASE"/>
    <property type="match status" value="1"/>
</dbReference>
<proteinExistence type="inferred from homology"/>
<dbReference type="InterPro" id="IPR018193">
    <property type="entry name" value="Glyc_kinase_flavodox-like_fold"/>
</dbReference>
<dbReference type="EMBL" id="NKHG01000117">
    <property type="protein sequence ID" value="PCK18743.1"/>
    <property type="molecule type" value="Genomic_DNA"/>
</dbReference>
<dbReference type="PIRSF" id="PIRSF006078">
    <property type="entry name" value="GlxK"/>
    <property type="match status" value="1"/>
</dbReference>
<gene>
    <name evidence="5" type="ORF">CEY02_18305</name>
</gene>
<dbReference type="Gene3D" id="3.90.1510.10">
    <property type="entry name" value="Glycerate kinase, domain 2"/>
    <property type="match status" value="1"/>
</dbReference>
<dbReference type="NCBIfam" id="TIGR00045">
    <property type="entry name" value="glycerate kinase"/>
    <property type="match status" value="1"/>
</dbReference>
<sequence>MKIVIAPDSFKESLSAYETACAIERGFRSILPTAEYIKLPLADGGEGTVQSLVDATGGHIVSQVVTGPLGEPVDAFFGMLGDGQTAVIEMAAASGLHLVPQEKRNPLCTTSRGTGELMLAAMDKGAKHLIIGLGGSATNDGGVGMMQGLGAAFLDQAGQDLMQGGGALNQLDTIDLTGLDPRLQAVRLEVACDVDNPLTGVRGASAVFGPQKGADEEMVQVLDKNLSHFAHVAEKQLNVSFCDVAGAGAAGGLGASLLGFLQADLQQGIDIVLKAVHFDDVMKDADLVITGEGRIDRQTIYGKTPIGVAKAAKQYDLPVIGIAGSLSKDSAIVHDHGIDALFSIVPGVTSLSEAMQDAGVHVERTARNIAAVVTFGKGK</sequence>
<dbReference type="Proteomes" id="UP000228754">
    <property type="component" value="Unassembled WGS sequence"/>
</dbReference>
<dbReference type="SUPFAM" id="SSF110738">
    <property type="entry name" value="Glycerate kinase I"/>
    <property type="match status" value="1"/>
</dbReference>
<dbReference type="GO" id="GO:0031388">
    <property type="term" value="P:organic acid phosphorylation"/>
    <property type="evidence" value="ECO:0007669"/>
    <property type="project" value="UniProtKB-UniRule"/>
</dbReference>
<dbReference type="InterPro" id="IPR036129">
    <property type="entry name" value="Glycerate_kinase_sf"/>
</dbReference>
<evidence type="ECO:0000256" key="3">
    <source>
        <dbReference type="ARBA" id="ARBA00022777"/>
    </source>
</evidence>
<dbReference type="InterPro" id="IPR018197">
    <property type="entry name" value="Glycerate_kinase_RE-like"/>
</dbReference>
<keyword evidence="3 4" id="KW-0418">Kinase</keyword>